<evidence type="ECO:0000313" key="2">
    <source>
        <dbReference type="EMBL" id="KAJ8417600.1"/>
    </source>
</evidence>
<name>A0AAD7X278_9TELE</name>
<organism evidence="2 3">
    <name type="scientific">Aldrovandia affinis</name>
    <dbReference type="NCBI Taxonomy" id="143900"/>
    <lineage>
        <taxon>Eukaryota</taxon>
        <taxon>Metazoa</taxon>
        <taxon>Chordata</taxon>
        <taxon>Craniata</taxon>
        <taxon>Vertebrata</taxon>
        <taxon>Euteleostomi</taxon>
        <taxon>Actinopterygii</taxon>
        <taxon>Neopterygii</taxon>
        <taxon>Teleostei</taxon>
        <taxon>Notacanthiformes</taxon>
        <taxon>Halosauridae</taxon>
        <taxon>Aldrovandia</taxon>
    </lineage>
</organism>
<feature type="region of interest" description="Disordered" evidence="1">
    <location>
        <begin position="1"/>
        <end position="25"/>
    </location>
</feature>
<feature type="region of interest" description="Disordered" evidence="1">
    <location>
        <begin position="404"/>
        <end position="449"/>
    </location>
</feature>
<dbReference type="InterPro" id="IPR035892">
    <property type="entry name" value="C2_domain_sf"/>
</dbReference>
<dbReference type="EMBL" id="JAINUG010000003">
    <property type="protein sequence ID" value="KAJ8417600.1"/>
    <property type="molecule type" value="Genomic_DNA"/>
</dbReference>
<dbReference type="PANTHER" id="PTHR21623">
    <property type="entry name" value="SPERIOLIN-BINDING FACTOR"/>
    <property type="match status" value="1"/>
</dbReference>
<dbReference type="PANTHER" id="PTHR21623:SF2">
    <property type="entry name" value="COILED-COIL DOMAIN-CONTAINING PROTEIN 33"/>
    <property type="match status" value="1"/>
</dbReference>
<evidence type="ECO:0000313" key="3">
    <source>
        <dbReference type="Proteomes" id="UP001221898"/>
    </source>
</evidence>
<reference evidence="2" key="1">
    <citation type="journal article" date="2023" name="Science">
        <title>Genome structures resolve the early diversification of teleost fishes.</title>
        <authorList>
            <person name="Parey E."/>
            <person name="Louis A."/>
            <person name="Montfort J."/>
            <person name="Bouchez O."/>
            <person name="Roques C."/>
            <person name="Iampietro C."/>
            <person name="Lluch J."/>
            <person name="Castinel A."/>
            <person name="Donnadieu C."/>
            <person name="Desvignes T."/>
            <person name="Floi Bucao C."/>
            <person name="Jouanno E."/>
            <person name="Wen M."/>
            <person name="Mejri S."/>
            <person name="Dirks R."/>
            <person name="Jansen H."/>
            <person name="Henkel C."/>
            <person name="Chen W.J."/>
            <person name="Zahm M."/>
            <person name="Cabau C."/>
            <person name="Klopp C."/>
            <person name="Thompson A.W."/>
            <person name="Robinson-Rechavi M."/>
            <person name="Braasch I."/>
            <person name="Lecointre G."/>
            <person name="Bobe J."/>
            <person name="Postlethwait J.H."/>
            <person name="Berthelot C."/>
            <person name="Roest Crollius H."/>
            <person name="Guiguen Y."/>
        </authorList>
    </citation>
    <scope>NUCLEOTIDE SEQUENCE</scope>
    <source>
        <strain evidence="2">NC1722</strain>
    </source>
</reference>
<dbReference type="Proteomes" id="UP001221898">
    <property type="component" value="Unassembled WGS sequence"/>
</dbReference>
<proteinExistence type="predicted"/>
<gene>
    <name evidence="2" type="ORF">AAFF_G00224430</name>
</gene>
<keyword evidence="3" id="KW-1185">Reference proteome</keyword>
<dbReference type="GO" id="GO:0005777">
    <property type="term" value="C:peroxisome"/>
    <property type="evidence" value="ECO:0007669"/>
    <property type="project" value="TreeGrafter"/>
</dbReference>
<comment type="caution">
    <text evidence="2">The sequence shown here is derived from an EMBL/GenBank/DDBJ whole genome shotgun (WGS) entry which is preliminary data.</text>
</comment>
<dbReference type="AlphaFoldDB" id="A0AAD7X278"/>
<evidence type="ECO:0000256" key="1">
    <source>
        <dbReference type="SAM" id="MobiDB-lite"/>
    </source>
</evidence>
<dbReference type="SUPFAM" id="SSF49562">
    <property type="entry name" value="C2 domain (Calcium/lipid-binding domain, CaLB)"/>
    <property type="match status" value="1"/>
</dbReference>
<dbReference type="InterPro" id="IPR039889">
    <property type="entry name" value="CCD33"/>
</dbReference>
<protein>
    <submittedName>
        <fullName evidence="2">Uncharacterized protein</fullName>
    </submittedName>
</protein>
<accession>A0AAD7X278</accession>
<sequence>MPSRLTVPPVTRSQPPVGPEERSKVGARGYAQFLQACDGREGAGRVGANEDKACGPRGLGVTHCSLQPTHCPSWGERLTVELQDEQAQGEELVLSVADSGSSELLASYQIPVEHLEPFQHYHLELVQEHSSGPEGVRLYVTLVRLVSALPRLPHFSFTGFEVLLQALERPLREPVGPLVAVARIVPDYDSYRDTIMLRTPRAANIAMTSVTFPCPSPSAFTVPRSLPRAIHRPQPPAPSARSLHGSTQALSMLTTKAQFFLQRKNLNLLRHIQLRSFTVSQIGVPEEQPVWNHCFLFLGRDCATIFTGEAALVLEYYPTTTAMNSVSWHIQSPLGFSSLILDQQLYGKLMSEKGLRVEQLPLQDSMLKTTSDTTPTVGIILRLIGSERPDSLLTAADPSVLPCLGSEPRRRLRRPPSLTPNSPGPRTQRKETFLARPLQPVTPKPSSSYRQSLILYSGQIAVPGGKQ</sequence>